<dbReference type="RefSeq" id="WP_157032764.1">
    <property type="nucleotide sequence ID" value="NZ_BBWU01000010.1"/>
</dbReference>
<dbReference type="OrthoDB" id="7584696at2"/>
<reference evidence="2 3" key="1">
    <citation type="submission" date="2015-04" db="EMBL/GenBank/DDBJ databases">
        <title>Whole genome shotgun sequence of Sphingomonas changbaiensis NBRC 104936.</title>
        <authorList>
            <person name="Katano-Makiyama Y."/>
            <person name="Hosoyama A."/>
            <person name="Hashimoto M."/>
            <person name="Noguchi M."/>
            <person name="Tsuchikane K."/>
            <person name="Ohji S."/>
            <person name="Yamazoe A."/>
            <person name="Ichikawa N."/>
            <person name="Kimura A."/>
            <person name="Fujita N."/>
        </authorList>
    </citation>
    <scope>NUCLEOTIDE SEQUENCE [LARGE SCALE GENOMIC DNA]</scope>
    <source>
        <strain evidence="2 3">NBRC 104936</strain>
    </source>
</reference>
<dbReference type="EMBL" id="BBWU01000010">
    <property type="protein sequence ID" value="GAO38223.1"/>
    <property type="molecule type" value="Genomic_DNA"/>
</dbReference>
<feature type="transmembrane region" description="Helical" evidence="1">
    <location>
        <begin position="21"/>
        <end position="40"/>
    </location>
</feature>
<dbReference type="Proteomes" id="UP000033202">
    <property type="component" value="Unassembled WGS sequence"/>
</dbReference>
<gene>
    <name evidence="2" type="ORF">SCH01S_10_00330</name>
</gene>
<evidence type="ECO:0000313" key="3">
    <source>
        <dbReference type="Proteomes" id="UP000033202"/>
    </source>
</evidence>
<name>A0A0E9ML35_9SPHN</name>
<comment type="caution">
    <text evidence="2">The sequence shown here is derived from an EMBL/GenBank/DDBJ whole genome shotgun (WGS) entry which is preliminary data.</text>
</comment>
<dbReference type="STRING" id="1219043.SCH01S_10_00330"/>
<evidence type="ECO:0000256" key="1">
    <source>
        <dbReference type="SAM" id="Phobius"/>
    </source>
</evidence>
<accession>A0A0E9ML35</accession>
<protein>
    <submittedName>
        <fullName evidence="2">Uncharacterized protein</fullName>
    </submittedName>
</protein>
<sequence>MQTDDDAIILAFERGAKSLRFLKTIAGVLAAVLPVAAASAEPAFYFHKPAVDRESFAADLGRCVELAGGVSVRPQAPYSANPYAAAAGGFFAGMMASRERRAMIGSVMRTCMADKGYRRVTAPKTTLRALKDLSDDQKLARLFDLATRPDPLGDVLPR</sequence>
<evidence type="ECO:0000313" key="2">
    <source>
        <dbReference type="EMBL" id="GAO38223.1"/>
    </source>
</evidence>
<keyword evidence="1" id="KW-1133">Transmembrane helix</keyword>
<dbReference type="AlphaFoldDB" id="A0A0E9ML35"/>
<proteinExistence type="predicted"/>
<keyword evidence="1" id="KW-0472">Membrane</keyword>
<keyword evidence="1" id="KW-0812">Transmembrane</keyword>
<keyword evidence="3" id="KW-1185">Reference proteome</keyword>
<organism evidence="2 3">
    <name type="scientific">Sphingomonas changbaiensis NBRC 104936</name>
    <dbReference type="NCBI Taxonomy" id="1219043"/>
    <lineage>
        <taxon>Bacteria</taxon>
        <taxon>Pseudomonadati</taxon>
        <taxon>Pseudomonadota</taxon>
        <taxon>Alphaproteobacteria</taxon>
        <taxon>Sphingomonadales</taxon>
        <taxon>Sphingomonadaceae</taxon>
        <taxon>Sphingomonas</taxon>
    </lineage>
</organism>